<dbReference type="Pfam" id="PF01636">
    <property type="entry name" value="APH"/>
    <property type="match status" value="1"/>
</dbReference>
<proteinExistence type="predicted"/>
<evidence type="ECO:0000313" key="2">
    <source>
        <dbReference type="EMBL" id="BDI06382.1"/>
    </source>
</evidence>
<sequence>MTIDTAAIPEPVRPAGLALDLDALRPWLARHLPGFDDAGGTLSSSRVIGGQSNPTWILRTGDGGPGRAWVLRAKPGPAAGLLPSAHAIEREFTVMRALADTDVPVPRVHALCEDESLLGAAFYVMDFVEGRIFREAALPGVSTGERAAIHDEANRVIAALHRADWRALGLGDFGRADAYFERMIGRWSRQYRTSTASMTRPIDAMERLIDWLPQHIPAAAREADATLVHGDFRIENLIFHPSEPRVLAVLDWELSTLGNPLSDFAYHCMAWHHRPGVLQGFGGLDLAALGIPSERAYIERYCERSGRSSAQAQAEVLRDWNFYLACNLFRLSAILQGIARRAEDGTAANPSAVAIGAMATPVAELGWSLAQVAAPG</sequence>
<keyword evidence="3" id="KW-1185">Reference proteome</keyword>
<accession>A0ABM7YPD4</accession>
<dbReference type="PANTHER" id="PTHR47829">
    <property type="entry name" value="HYDROLASE, PUTATIVE (AFU_ORTHOLOGUE AFUA_1G12880)-RELATED"/>
    <property type="match status" value="1"/>
</dbReference>
<evidence type="ECO:0000259" key="1">
    <source>
        <dbReference type="Pfam" id="PF01636"/>
    </source>
</evidence>
<dbReference type="InterPro" id="IPR041726">
    <property type="entry name" value="ACAD10_11_N"/>
</dbReference>
<evidence type="ECO:0000313" key="3">
    <source>
        <dbReference type="Proteomes" id="UP001057498"/>
    </source>
</evidence>
<name>A0ABM7YPD4_9BURK</name>
<dbReference type="PANTHER" id="PTHR47829:SF3">
    <property type="entry name" value="AMINOGLYCOSIDE PHOSPHOTRANSFERASE DOMAIN-CONTAINING PROTEIN"/>
    <property type="match status" value="1"/>
</dbReference>
<dbReference type="InterPro" id="IPR011009">
    <property type="entry name" value="Kinase-like_dom_sf"/>
</dbReference>
<dbReference type="InterPro" id="IPR002575">
    <property type="entry name" value="Aminoglycoside_PTrfase"/>
</dbReference>
<dbReference type="Gene3D" id="3.30.200.20">
    <property type="entry name" value="Phosphorylase Kinase, domain 1"/>
    <property type="match status" value="1"/>
</dbReference>
<dbReference type="EMBL" id="AP025730">
    <property type="protein sequence ID" value="BDI06382.1"/>
    <property type="molecule type" value="Genomic_DNA"/>
</dbReference>
<organism evidence="2 3">
    <name type="scientific">Sphaerotilus microaerophilus</name>
    <dbReference type="NCBI Taxonomy" id="2914710"/>
    <lineage>
        <taxon>Bacteria</taxon>
        <taxon>Pseudomonadati</taxon>
        <taxon>Pseudomonadota</taxon>
        <taxon>Betaproteobacteria</taxon>
        <taxon>Burkholderiales</taxon>
        <taxon>Sphaerotilaceae</taxon>
        <taxon>Sphaerotilus</taxon>
    </lineage>
</organism>
<dbReference type="RefSeq" id="WP_251969661.1">
    <property type="nucleotide sequence ID" value="NZ_AP025730.1"/>
</dbReference>
<protein>
    <submittedName>
        <fullName evidence="2">Aminoglycoside phosphotransferase</fullName>
    </submittedName>
</protein>
<dbReference type="Gene3D" id="3.90.1200.10">
    <property type="match status" value="1"/>
</dbReference>
<feature type="domain" description="Aminoglycoside phosphotransferase" evidence="1">
    <location>
        <begin position="48"/>
        <end position="276"/>
    </location>
</feature>
<dbReference type="CDD" id="cd05154">
    <property type="entry name" value="ACAD10_11_N-like"/>
    <property type="match status" value="1"/>
</dbReference>
<gene>
    <name evidence="2" type="ORF">CATMQ487_33520</name>
</gene>
<reference evidence="2" key="1">
    <citation type="submission" date="2022-04" db="EMBL/GenBank/DDBJ databases">
        <title>Whole genome sequence of Sphaerotilus sp. FB-5.</title>
        <authorList>
            <person name="Takeda M."/>
            <person name="Narihara S."/>
            <person name="Akimoto M."/>
            <person name="Akimoto R."/>
            <person name="Nishiyashiki S."/>
            <person name="Murakami T."/>
        </authorList>
    </citation>
    <scope>NUCLEOTIDE SEQUENCE</scope>
    <source>
        <strain evidence="2">FB-5</strain>
    </source>
</reference>
<dbReference type="InterPro" id="IPR052898">
    <property type="entry name" value="ACAD10-like"/>
</dbReference>
<dbReference type="Proteomes" id="UP001057498">
    <property type="component" value="Chromosome"/>
</dbReference>
<dbReference type="SUPFAM" id="SSF56112">
    <property type="entry name" value="Protein kinase-like (PK-like)"/>
    <property type="match status" value="1"/>
</dbReference>